<accession>A0A1D8U0W2</accession>
<proteinExistence type="predicted"/>
<evidence type="ECO:0000313" key="2">
    <source>
        <dbReference type="EMBL" id="AOX03475.1"/>
    </source>
</evidence>
<sequence>MIRVSNQFRNPKTLVKVSGWLLLLLTGQTVMADLRPATAQTSPEPRFFGEPLPTMTPSSLPSVNTPPLILPTASPNRSSNTPLPPQLNVNDTNPSITNPSITNPSRPIANLYRVDVVGDSYWLLSQVQDIEPQAFVREGEGVIQAGTFMDRYNAQSRLRTLEALGIPARIITIEPQAFDDGGATNLRNIPTFSSDGSITYGSRLVYPETGLDLANRGAVSSGSNPEDSRESRGRSYFVAIPGNAQRLPEMVTELVKIGIAQDLVIQRDAPRGKHVAVGPFKKRGEAERWSNRLRSAGWDARVYFSR</sequence>
<reference evidence="3" key="1">
    <citation type="submission" date="2016-10" db="EMBL/GenBank/DDBJ databases">
        <title>Comparative genomics uncovers the prolific and rare metabolic potential of the cyanobacterial genus Moorea.</title>
        <authorList>
            <person name="Leao T."/>
            <person name="Castelao G."/>
            <person name="Korobeynikov A."/>
            <person name="Monroe E.A."/>
            <person name="Podell S."/>
            <person name="Glukhov E."/>
            <person name="Allen E."/>
            <person name="Gerwick W.H."/>
            <person name="Gerwick L."/>
        </authorList>
    </citation>
    <scope>NUCLEOTIDE SEQUENCE [LARGE SCALE GENOMIC DNA]</scope>
    <source>
        <strain evidence="3">PAL-8-15-08-1</strain>
    </source>
</reference>
<dbReference type="EMBL" id="CP017599">
    <property type="protein sequence ID" value="AOX03475.1"/>
    <property type="molecule type" value="Genomic_DNA"/>
</dbReference>
<evidence type="ECO:0000313" key="3">
    <source>
        <dbReference type="Proteomes" id="UP000177870"/>
    </source>
</evidence>
<gene>
    <name evidence="2" type="ORF">BJP34_32190</name>
</gene>
<dbReference type="OrthoDB" id="466791at2"/>
<feature type="region of interest" description="Disordered" evidence="1">
    <location>
        <begin position="75"/>
        <end position="102"/>
    </location>
</feature>
<evidence type="ECO:0008006" key="4">
    <source>
        <dbReference type="Google" id="ProtNLM"/>
    </source>
</evidence>
<name>A0A1D8U0W2_9CYAN</name>
<dbReference type="STRING" id="1458985.BJP34_32190"/>
<dbReference type="Proteomes" id="UP000177870">
    <property type="component" value="Chromosome"/>
</dbReference>
<evidence type="ECO:0000256" key="1">
    <source>
        <dbReference type="SAM" id="MobiDB-lite"/>
    </source>
</evidence>
<dbReference type="RefSeq" id="WP_070395849.1">
    <property type="nucleotide sequence ID" value="NZ_CP017599.1"/>
</dbReference>
<dbReference type="AlphaFoldDB" id="A0A1D8U0W2"/>
<protein>
    <recommendedName>
        <fullName evidence="4">SPOR domain-containing protein</fullName>
    </recommendedName>
</protein>
<dbReference type="KEGG" id="mpro:BJP34_32190"/>
<organism evidence="2 3">
    <name type="scientific">Moorena producens PAL-8-15-08-1</name>
    <dbReference type="NCBI Taxonomy" id="1458985"/>
    <lineage>
        <taxon>Bacteria</taxon>
        <taxon>Bacillati</taxon>
        <taxon>Cyanobacteriota</taxon>
        <taxon>Cyanophyceae</taxon>
        <taxon>Coleofasciculales</taxon>
        <taxon>Coleofasciculaceae</taxon>
        <taxon>Moorena</taxon>
    </lineage>
</organism>